<keyword evidence="4" id="KW-0255">Endonuclease</keyword>
<evidence type="ECO:0000259" key="3">
    <source>
        <dbReference type="Pfam" id="PF04471"/>
    </source>
</evidence>
<dbReference type="PANTHER" id="PTHR30015:SF6">
    <property type="entry name" value="SLL1429 PROTEIN"/>
    <property type="match status" value="1"/>
</dbReference>
<evidence type="ECO:0000256" key="1">
    <source>
        <dbReference type="SAM" id="MobiDB-lite"/>
    </source>
</evidence>
<dbReference type="Proteomes" id="UP000198775">
    <property type="component" value="Unassembled WGS sequence"/>
</dbReference>
<dbReference type="Gene3D" id="3.40.1350.10">
    <property type="match status" value="1"/>
</dbReference>
<feature type="transmembrane region" description="Helical" evidence="2">
    <location>
        <begin position="187"/>
        <end position="205"/>
    </location>
</feature>
<sequence>MAADADHDTLQAQLQQIDPYEFQSFVAALWEEEGWDTHVPQNGESSVVAERSGAIDQRLLLQTRRYSDGNTVSKSDIQQAPDADTTVVVTTSAFTEGAKAHAYEHEMKLVDGDDLAEMVQEHGREDLVAEYTDSTNADTDRTEPATSPQSRLTDGHLDRVAVVAAVQLGSLALMFQPTLVPTIPEPVAAVVFLVSWFAGPVALYTDYRAATLPDWSGGGMLLWLVGSLGLPGVTPTMYLVRRLMG</sequence>
<evidence type="ECO:0000313" key="5">
    <source>
        <dbReference type="Proteomes" id="UP000198775"/>
    </source>
</evidence>
<dbReference type="OrthoDB" id="141004at2157"/>
<keyword evidence="2" id="KW-0812">Transmembrane</keyword>
<accession>A0A1H8VJK5</accession>
<dbReference type="Pfam" id="PF04471">
    <property type="entry name" value="Mrr_cat"/>
    <property type="match status" value="1"/>
</dbReference>
<reference evidence="5" key="1">
    <citation type="submission" date="2016-10" db="EMBL/GenBank/DDBJ databases">
        <authorList>
            <person name="Varghese N."/>
            <person name="Submissions S."/>
        </authorList>
    </citation>
    <scope>NUCLEOTIDE SEQUENCE [LARGE SCALE GENOMIC DNA]</scope>
    <source>
        <strain evidence="5">IBRC-M 10043</strain>
    </source>
</reference>
<evidence type="ECO:0000256" key="2">
    <source>
        <dbReference type="SAM" id="Phobius"/>
    </source>
</evidence>
<feature type="region of interest" description="Disordered" evidence="1">
    <location>
        <begin position="131"/>
        <end position="152"/>
    </location>
</feature>
<proteinExistence type="predicted"/>
<dbReference type="GO" id="GO:0015666">
    <property type="term" value="F:restriction endodeoxyribonuclease activity"/>
    <property type="evidence" value="ECO:0007669"/>
    <property type="project" value="TreeGrafter"/>
</dbReference>
<dbReference type="InterPro" id="IPR011335">
    <property type="entry name" value="Restrct_endonuc-II-like"/>
</dbReference>
<feature type="transmembrane region" description="Helical" evidence="2">
    <location>
        <begin position="220"/>
        <end position="240"/>
    </location>
</feature>
<dbReference type="GO" id="GO:0009307">
    <property type="term" value="P:DNA restriction-modification system"/>
    <property type="evidence" value="ECO:0007669"/>
    <property type="project" value="InterPro"/>
</dbReference>
<dbReference type="EMBL" id="FOCX01000038">
    <property type="protein sequence ID" value="SEP15474.1"/>
    <property type="molecule type" value="Genomic_DNA"/>
</dbReference>
<keyword evidence="4" id="KW-0378">Hydrolase</keyword>
<dbReference type="SUPFAM" id="SSF52980">
    <property type="entry name" value="Restriction endonuclease-like"/>
    <property type="match status" value="1"/>
</dbReference>
<dbReference type="GO" id="GO:0003677">
    <property type="term" value="F:DNA binding"/>
    <property type="evidence" value="ECO:0007669"/>
    <property type="project" value="InterPro"/>
</dbReference>
<dbReference type="AlphaFoldDB" id="A0A1H8VJK5"/>
<protein>
    <submittedName>
        <fullName evidence="4">Restriction endonuclease</fullName>
    </submittedName>
</protein>
<evidence type="ECO:0000313" key="4">
    <source>
        <dbReference type="EMBL" id="SEP15474.1"/>
    </source>
</evidence>
<gene>
    <name evidence="4" type="ORF">SAMN05216388_103826</name>
</gene>
<keyword evidence="2" id="KW-0472">Membrane</keyword>
<dbReference type="InterPro" id="IPR052906">
    <property type="entry name" value="Type_IV_Methyl-Rstrct_Enzyme"/>
</dbReference>
<keyword evidence="4" id="KW-0540">Nuclease</keyword>
<keyword evidence="2" id="KW-1133">Transmembrane helix</keyword>
<organism evidence="4 5">
    <name type="scientific">Halorientalis persicus</name>
    <dbReference type="NCBI Taxonomy" id="1367881"/>
    <lineage>
        <taxon>Archaea</taxon>
        <taxon>Methanobacteriati</taxon>
        <taxon>Methanobacteriota</taxon>
        <taxon>Stenosarchaea group</taxon>
        <taxon>Halobacteria</taxon>
        <taxon>Halobacteriales</taxon>
        <taxon>Haloarculaceae</taxon>
        <taxon>Halorientalis</taxon>
    </lineage>
</organism>
<feature type="domain" description="Restriction endonuclease type IV Mrr" evidence="3">
    <location>
        <begin position="14"/>
        <end position="119"/>
    </location>
</feature>
<dbReference type="PANTHER" id="PTHR30015">
    <property type="entry name" value="MRR RESTRICTION SYSTEM PROTEIN"/>
    <property type="match status" value="1"/>
</dbReference>
<dbReference type="InterPro" id="IPR007560">
    <property type="entry name" value="Restrct_endonuc_IV_Mrr"/>
</dbReference>
<name>A0A1H8VJK5_9EURY</name>
<keyword evidence="5" id="KW-1185">Reference proteome</keyword>
<dbReference type="RefSeq" id="WP_092664093.1">
    <property type="nucleotide sequence ID" value="NZ_FOCX01000038.1"/>
</dbReference>
<dbReference type="InterPro" id="IPR011856">
    <property type="entry name" value="tRNA_endonuc-like_dom_sf"/>
</dbReference>